<organism evidence="3 4">
    <name type="scientific">Candidatus Avoscillospira avistercoris</name>
    <dbReference type="NCBI Taxonomy" id="2840707"/>
    <lineage>
        <taxon>Bacteria</taxon>
        <taxon>Bacillati</taxon>
        <taxon>Bacillota</taxon>
        <taxon>Clostridia</taxon>
        <taxon>Eubacteriales</taxon>
        <taxon>Oscillospiraceae</taxon>
        <taxon>Oscillospiraceae incertae sedis</taxon>
        <taxon>Candidatus Avoscillospira</taxon>
    </lineage>
</organism>
<evidence type="ECO:0000313" key="3">
    <source>
        <dbReference type="EMBL" id="HIS65890.1"/>
    </source>
</evidence>
<evidence type="ECO:0000313" key="4">
    <source>
        <dbReference type="Proteomes" id="UP000886741"/>
    </source>
</evidence>
<reference evidence="3" key="2">
    <citation type="journal article" date="2021" name="PeerJ">
        <title>Extensive microbial diversity within the chicken gut microbiome revealed by metagenomics and culture.</title>
        <authorList>
            <person name="Gilroy R."/>
            <person name="Ravi A."/>
            <person name="Getino M."/>
            <person name="Pursley I."/>
            <person name="Horton D.L."/>
            <person name="Alikhan N.F."/>
            <person name="Baker D."/>
            <person name="Gharbi K."/>
            <person name="Hall N."/>
            <person name="Watson M."/>
            <person name="Adriaenssens E.M."/>
            <person name="Foster-Nyarko E."/>
            <person name="Jarju S."/>
            <person name="Secka A."/>
            <person name="Antonio M."/>
            <person name="Oren A."/>
            <person name="Chaudhuri R.R."/>
            <person name="La Ragione R."/>
            <person name="Hildebrand F."/>
            <person name="Pallen M.J."/>
        </authorList>
    </citation>
    <scope>NUCLEOTIDE SEQUENCE</scope>
    <source>
        <strain evidence="3">ChiBcec16-1751</strain>
    </source>
</reference>
<name>A0A9D1JTY0_9FIRM</name>
<accession>A0A9D1JTY0</accession>
<reference evidence="3" key="1">
    <citation type="submission" date="2020-10" db="EMBL/GenBank/DDBJ databases">
        <authorList>
            <person name="Gilroy R."/>
        </authorList>
    </citation>
    <scope>NUCLEOTIDE SEQUENCE</scope>
    <source>
        <strain evidence="3">ChiBcec16-1751</strain>
    </source>
</reference>
<dbReference type="InterPro" id="IPR035890">
    <property type="entry name" value="Anti-sigma-28_factor_FlgM_sf"/>
</dbReference>
<feature type="region of interest" description="Disordered" evidence="1">
    <location>
        <begin position="1"/>
        <end position="34"/>
    </location>
</feature>
<dbReference type="SUPFAM" id="SSF101498">
    <property type="entry name" value="Anti-sigma factor FlgM"/>
    <property type="match status" value="1"/>
</dbReference>
<dbReference type="InterPro" id="IPR031316">
    <property type="entry name" value="FlgM_C"/>
</dbReference>
<dbReference type="AlphaFoldDB" id="A0A9D1JTY0"/>
<keyword evidence="3" id="KW-0969">Cilium</keyword>
<keyword evidence="3" id="KW-0282">Flagellum</keyword>
<evidence type="ECO:0000256" key="1">
    <source>
        <dbReference type="SAM" id="MobiDB-lite"/>
    </source>
</evidence>
<proteinExistence type="predicted"/>
<gene>
    <name evidence="3" type="ORF">IAA83_11095</name>
</gene>
<dbReference type="Proteomes" id="UP000886741">
    <property type="component" value="Unassembled WGS sequence"/>
</dbReference>
<keyword evidence="3" id="KW-0966">Cell projection</keyword>
<feature type="domain" description="Anti-sigma-28 factor FlgM C-terminal" evidence="2">
    <location>
        <begin position="70"/>
        <end position="97"/>
    </location>
</feature>
<dbReference type="Pfam" id="PF04316">
    <property type="entry name" value="FlgM"/>
    <property type="match status" value="1"/>
</dbReference>
<evidence type="ECO:0000259" key="2">
    <source>
        <dbReference type="Pfam" id="PF04316"/>
    </source>
</evidence>
<sequence length="104" mass="11478">MFQGIKPPGAYPVSGTAAHSGLPAPTHGEQTVKQPNFDQFQLSAQPNSQEATVQKSVSRIIRQVRTRPTHAELAELKSRIASGTYQPNAREIAARMMMTEYREV</sequence>
<protein>
    <submittedName>
        <fullName evidence="3">Flagellar biosynthesis anti-sigma factor FlgM</fullName>
    </submittedName>
</protein>
<dbReference type="EMBL" id="DVJJ01000172">
    <property type="protein sequence ID" value="HIS65890.1"/>
    <property type="molecule type" value="Genomic_DNA"/>
</dbReference>
<comment type="caution">
    <text evidence="3">The sequence shown here is derived from an EMBL/GenBank/DDBJ whole genome shotgun (WGS) entry which is preliminary data.</text>
</comment>